<gene>
    <name evidence="1" type="ORF">D3867_26220</name>
</gene>
<name>A0A4D8Q5P1_AZOBR</name>
<dbReference type="Proteomes" id="UP000298596">
    <property type="component" value="Plasmid p2"/>
</dbReference>
<geneLocation type="plasmid" evidence="1">
    <name>p2</name>
</geneLocation>
<evidence type="ECO:0000313" key="1">
    <source>
        <dbReference type="EMBL" id="QCO05444.1"/>
    </source>
</evidence>
<reference evidence="1 2" key="1">
    <citation type="submission" date="2018-09" db="EMBL/GenBank/DDBJ databases">
        <title>Whole genome based analysis of evolution and adaptive divergence in Indian and Brazilian strains of Azospirillum brasilense.</title>
        <authorList>
            <person name="Singh C."/>
            <person name="Tripathi A.K."/>
        </authorList>
    </citation>
    <scope>NUCLEOTIDE SEQUENCE [LARGE SCALE GENOMIC DNA]</scope>
    <source>
        <strain evidence="1 2">MTCC4036</strain>
        <plasmid evidence="1 2">p2</plasmid>
    </source>
</reference>
<accession>A0A4D8Q5P1</accession>
<sequence length="67" mass="7186">MGPLTSKSCFVTFVDCLTRSVFGRSTALMFGLSLPKRLAAGGFWTFRSRAVTALGVLDATVRLKASN</sequence>
<proteinExistence type="predicted"/>
<dbReference type="EMBL" id="CP032332">
    <property type="protein sequence ID" value="QCO05444.1"/>
    <property type="molecule type" value="Genomic_DNA"/>
</dbReference>
<protein>
    <submittedName>
        <fullName evidence="1">Uncharacterized protein</fullName>
    </submittedName>
</protein>
<dbReference type="AlphaFoldDB" id="A0A4D8Q5P1"/>
<keyword evidence="1" id="KW-0614">Plasmid</keyword>
<organism evidence="1 2">
    <name type="scientific">Azospirillum brasilense</name>
    <dbReference type="NCBI Taxonomy" id="192"/>
    <lineage>
        <taxon>Bacteria</taxon>
        <taxon>Pseudomonadati</taxon>
        <taxon>Pseudomonadota</taxon>
        <taxon>Alphaproteobacteria</taxon>
        <taxon>Rhodospirillales</taxon>
        <taxon>Azospirillaceae</taxon>
        <taxon>Azospirillum</taxon>
    </lineage>
</organism>
<evidence type="ECO:0000313" key="2">
    <source>
        <dbReference type="Proteomes" id="UP000298596"/>
    </source>
</evidence>